<evidence type="ECO:0000313" key="2">
    <source>
        <dbReference type="Proteomes" id="UP000324222"/>
    </source>
</evidence>
<evidence type="ECO:0000313" key="1">
    <source>
        <dbReference type="EMBL" id="MPC78029.1"/>
    </source>
</evidence>
<keyword evidence="2" id="KW-1185">Reference proteome</keyword>
<sequence length="112" mass="12673">MTSPGKTQYVRQTNSADRTARHDLIKTWRASRRNMSYRAAVIPVRTTHWIPLTRLLKNVSPLNRSCRGEASAVREKERKSGRDFSVFEAPSGGFRSKLKGKIDERWVDAGGG</sequence>
<dbReference type="Proteomes" id="UP000324222">
    <property type="component" value="Unassembled WGS sequence"/>
</dbReference>
<proteinExistence type="predicted"/>
<dbReference type="AlphaFoldDB" id="A0A5B7I812"/>
<comment type="caution">
    <text evidence="1">The sequence shown here is derived from an EMBL/GenBank/DDBJ whole genome shotgun (WGS) entry which is preliminary data.</text>
</comment>
<organism evidence="1 2">
    <name type="scientific">Portunus trituberculatus</name>
    <name type="common">Swimming crab</name>
    <name type="synonym">Neptunus trituberculatus</name>
    <dbReference type="NCBI Taxonomy" id="210409"/>
    <lineage>
        <taxon>Eukaryota</taxon>
        <taxon>Metazoa</taxon>
        <taxon>Ecdysozoa</taxon>
        <taxon>Arthropoda</taxon>
        <taxon>Crustacea</taxon>
        <taxon>Multicrustacea</taxon>
        <taxon>Malacostraca</taxon>
        <taxon>Eumalacostraca</taxon>
        <taxon>Eucarida</taxon>
        <taxon>Decapoda</taxon>
        <taxon>Pleocyemata</taxon>
        <taxon>Brachyura</taxon>
        <taxon>Eubrachyura</taxon>
        <taxon>Portunoidea</taxon>
        <taxon>Portunidae</taxon>
        <taxon>Portuninae</taxon>
        <taxon>Portunus</taxon>
    </lineage>
</organism>
<reference evidence="1 2" key="1">
    <citation type="submission" date="2019-05" db="EMBL/GenBank/DDBJ databases">
        <title>Another draft genome of Portunus trituberculatus and its Hox gene families provides insights of decapod evolution.</title>
        <authorList>
            <person name="Jeong J.-H."/>
            <person name="Song I."/>
            <person name="Kim S."/>
            <person name="Choi T."/>
            <person name="Kim D."/>
            <person name="Ryu S."/>
            <person name="Kim W."/>
        </authorList>
    </citation>
    <scope>NUCLEOTIDE SEQUENCE [LARGE SCALE GENOMIC DNA]</scope>
    <source>
        <tissue evidence="1">Muscle</tissue>
    </source>
</reference>
<accession>A0A5B7I812</accession>
<gene>
    <name evidence="1" type="ORF">E2C01_072502</name>
</gene>
<dbReference type="EMBL" id="VSRR010047393">
    <property type="protein sequence ID" value="MPC78029.1"/>
    <property type="molecule type" value="Genomic_DNA"/>
</dbReference>
<protein>
    <submittedName>
        <fullName evidence="1">Uncharacterized protein</fullName>
    </submittedName>
</protein>
<name>A0A5B7I812_PORTR</name>